<feature type="compositionally biased region" description="Polar residues" evidence="1">
    <location>
        <begin position="136"/>
        <end position="145"/>
    </location>
</feature>
<organism evidence="3 4">
    <name type="scientific">Malassezia vespertilionis</name>
    <dbReference type="NCBI Taxonomy" id="2020962"/>
    <lineage>
        <taxon>Eukaryota</taxon>
        <taxon>Fungi</taxon>
        <taxon>Dikarya</taxon>
        <taxon>Basidiomycota</taxon>
        <taxon>Ustilaginomycotina</taxon>
        <taxon>Malasseziomycetes</taxon>
        <taxon>Malasseziales</taxon>
        <taxon>Malasseziaceae</taxon>
        <taxon>Malassezia</taxon>
    </lineage>
</organism>
<evidence type="ECO:0000256" key="1">
    <source>
        <dbReference type="SAM" id="MobiDB-lite"/>
    </source>
</evidence>
<gene>
    <name evidence="3" type="ORF">MVES_003142</name>
</gene>
<accession>A0A2N1J8R7</accession>
<proteinExistence type="predicted"/>
<dbReference type="OrthoDB" id="3350372at2759"/>
<keyword evidence="2" id="KW-0472">Membrane</keyword>
<keyword evidence="4" id="KW-1185">Reference proteome</keyword>
<dbReference type="STRING" id="2020962.A0A2N1J8R7"/>
<feature type="region of interest" description="Disordered" evidence="1">
    <location>
        <begin position="193"/>
        <end position="219"/>
    </location>
</feature>
<keyword evidence="2" id="KW-1133">Transmembrane helix</keyword>
<feature type="transmembrane region" description="Helical" evidence="2">
    <location>
        <begin position="6"/>
        <end position="34"/>
    </location>
</feature>
<sequence length="593" mass="65072">MPGTNVPLIVGLSAGLGGGILFIITLGLISGMIVRRSWRLKRQASIEHAGTAALYSTDGASEKMYMEPMYDEENTIDTLFNIPEEASKADDKHPTGESDSTLLLLRHSVPDNLRPMLTAKADDTRFPYLGAENTDEPNVQWSLNPNEPKDLATPNDTYSPPNRTLSSKYKRSLSRMRSKRLSTRRQTVLSRLPSQFRTGRSSRRVSLDSQEGSIGLPDRELPMARRGTMRFQYDSSSHGSQASPHMDWNEAYYVGMYNDEPEPEPAMPSAPPPAVLAKERSPVDRETLLQERITAWQESSMVASDPSEKDEVYELPSQRTMLRRAATQSTVISSYSYASIGEVMEPYLEASRDGSLAQIFPVQPHAPSVTALEEWLQDEDPRYPLSSAHTNSTGLFGEVEFATALNHAVSEEAASTGASPMLLENHRNSMDAAKFQEVALRHKPRTPSPLAMYASGFLEPAPPVNAPSGAQLGVYAASSSSRSSFPVSARFSNDLPRSWKHNSYGTASTEITSVEGNAELEHAAKLEHAKRDSALGPRVLLPTDGNKLARHLTFSSASSDSVATHLEAVHAPPMPKNAWWAERANPHVVSTIT</sequence>
<reference evidence="3 4" key="1">
    <citation type="submission" date="2017-10" db="EMBL/GenBank/DDBJ databases">
        <title>A novel species of cold-tolerant Malassezia isolated from bats.</title>
        <authorList>
            <person name="Lorch J.M."/>
            <person name="Palmer J.M."/>
            <person name="Vanderwolf K.J."/>
            <person name="Schmidt K.Z."/>
            <person name="Verant M.L."/>
            <person name="Weller T.J."/>
            <person name="Blehert D.S."/>
        </authorList>
    </citation>
    <scope>NUCLEOTIDE SEQUENCE [LARGE SCALE GENOMIC DNA]</scope>
    <source>
        <strain evidence="3 4">NWHC:44797-103</strain>
    </source>
</reference>
<evidence type="ECO:0000313" key="3">
    <source>
        <dbReference type="EMBL" id="PKI82955.1"/>
    </source>
</evidence>
<dbReference type="EMBL" id="KZ454993">
    <property type="protein sequence ID" value="PKI82955.1"/>
    <property type="molecule type" value="Genomic_DNA"/>
</dbReference>
<feature type="region of interest" description="Disordered" evidence="1">
    <location>
        <begin position="131"/>
        <end position="166"/>
    </location>
</feature>
<keyword evidence="2" id="KW-0812">Transmembrane</keyword>
<name>A0A2N1J8R7_9BASI</name>
<evidence type="ECO:0000256" key="2">
    <source>
        <dbReference type="SAM" id="Phobius"/>
    </source>
</evidence>
<dbReference type="Proteomes" id="UP000232875">
    <property type="component" value="Unassembled WGS sequence"/>
</dbReference>
<protein>
    <submittedName>
        <fullName evidence="3">Uncharacterized protein</fullName>
    </submittedName>
</protein>
<evidence type="ECO:0000313" key="4">
    <source>
        <dbReference type="Proteomes" id="UP000232875"/>
    </source>
</evidence>
<dbReference type="AlphaFoldDB" id="A0A2N1J8R7"/>